<protein>
    <submittedName>
        <fullName evidence="1">Uncharacterized protein</fullName>
    </submittedName>
</protein>
<gene>
    <name evidence="1" type="ORF">IRJ16_11190</name>
</gene>
<name>A0A929L3A3_9SPHI</name>
<sequence>MKILIDVYNRVGVGKFLVELLPLYMLPEIDQTIFNQNLLLTQAYCELQLQKHFESNAKVLRSINPIFDGRELFAFNDDGPQLYTATKWNTDLSGKYLSGNFTKVFENQMAFKSEKVKEVDKNKIYKGKILLTEIERVLPDGASEYWTEGFIDEIDWPPIDTWFYKAYNREGLVVLSWIPEAFVDITEEGIAVNALDVLYWYNGERLLEHQPQYGKISSISAGTGQFSQSIVKSFFNFFRS</sequence>
<accession>A0A929L3A3</accession>
<evidence type="ECO:0000313" key="1">
    <source>
        <dbReference type="EMBL" id="MBE9662446.1"/>
    </source>
</evidence>
<keyword evidence="2" id="KW-1185">Reference proteome</keyword>
<comment type="caution">
    <text evidence="1">The sequence shown here is derived from an EMBL/GenBank/DDBJ whole genome shotgun (WGS) entry which is preliminary data.</text>
</comment>
<dbReference type="AlphaFoldDB" id="A0A929L3A3"/>
<dbReference type="RefSeq" id="WP_194111670.1">
    <property type="nucleotide sequence ID" value="NZ_JADFFL010000004.1"/>
</dbReference>
<evidence type="ECO:0000313" key="2">
    <source>
        <dbReference type="Proteomes" id="UP000622475"/>
    </source>
</evidence>
<dbReference type="Proteomes" id="UP000622475">
    <property type="component" value="Unassembled WGS sequence"/>
</dbReference>
<reference evidence="1" key="1">
    <citation type="submission" date="2020-10" db="EMBL/GenBank/DDBJ databases">
        <title>Mucilaginibacter mali sp. nov., isolated from rhizosphere soil of apple orchard.</title>
        <authorList>
            <person name="Lee J.-S."/>
            <person name="Kim H.S."/>
            <person name="Kim J.-S."/>
        </authorList>
    </citation>
    <scope>NUCLEOTIDE SEQUENCE</scope>
    <source>
        <strain evidence="1">KCTC 22746</strain>
    </source>
</reference>
<proteinExistence type="predicted"/>
<dbReference type="EMBL" id="JADFFL010000004">
    <property type="protein sequence ID" value="MBE9662446.1"/>
    <property type="molecule type" value="Genomic_DNA"/>
</dbReference>
<organism evidence="1 2">
    <name type="scientific">Mucilaginibacter myungsuensis</name>
    <dbReference type="NCBI Taxonomy" id="649104"/>
    <lineage>
        <taxon>Bacteria</taxon>
        <taxon>Pseudomonadati</taxon>
        <taxon>Bacteroidota</taxon>
        <taxon>Sphingobacteriia</taxon>
        <taxon>Sphingobacteriales</taxon>
        <taxon>Sphingobacteriaceae</taxon>
        <taxon>Mucilaginibacter</taxon>
    </lineage>
</organism>